<dbReference type="EMBL" id="QPJJ01000015">
    <property type="protein sequence ID" value="RCW63898.1"/>
    <property type="molecule type" value="Genomic_DNA"/>
</dbReference>
<evidence type="ECO:0000256" key="1">
    <source>
        <dbReference type="SAM" id="Phobius"/>
    </source>
</evidence>
<keyword evidence="1" id="KW-1133">Transmembrane helix</keyword>
<dbReference type="InterPro" id="IPR045946">
    <property type="entry name" value="DUF6366"/>
</dbReference>
<accession>A0A368XA63</accession>
<keyword evidence="1" id="KW-0472">Membrane</keyword>
<dbReference type="AlphaFoldDB" id="A0A368XA63"/>
<dbReference type="Pfam" id="PF19893">
    <property type="entry name" value="DUF6366"/>
    <property type="match status" value="1"/>
</dbReference>
<dbReference type="Proteomes" id="UP000252585">
    <property type="component" value="Unassembled WGS sequence"/>
</dbReference>
<sequence length="194" mass="21993">MNENKETPEIRREKIRQKELENPSSSFHGSNLADLVGGLNWKLFGILILVIIIGGGYFLLKFNPPLEVGTIASNEYNKSVVIGIGNNGFREVQILNVSVNNNEEPLETKLQVSNAVQGFIILDDYKSEEAREYDFVNIDEVAIKEGMVIDYEADSKDDEIYGISVIHNKEINNVTIEYSHFGMTFDDTVYFNNY</sequence>
<reference evidence="2 3" key="1">
    <citation type="submission" date="2018-07" db="EMBL/GenBank/DDBJ databases">
        <title>Genomic Encyclopedia of Type Strains, Phase IV (KMG-IV): sequencing the most valuable type-strain genomes for metagenomic binning, comparative biology and taxonomic classification.</title>
        <authorList>
            <person name="Goeker M."/>
        </authorList>
    </citation>
    <scope>NUCLEOTIDE SEQUENCE [LARGE SCALE GENOMIC DNA]</scope>
    <source>
        <strain evidence="2 3">DSM 27696</strain>
    </source>
</reference>
<feature type="transmembrane region" description="Helical" evidence="1">
    <location>
        <begin position="41"/>
        <end position="60"/>
    </location>
</feature>
<keyword evidence="1" id="KW-0812">Transmembrane</keyword>
<gene>
    <name evidence="2" type="ORF">DFR57_11523</name>
</gene>
<keyword evidence="3" id="KW-1185">Reference proteome</keyword>
<name>A0A368XA63_9BACI</name>
<evidence type="ECO:0000313" key="3">
    <source>
        <dbReference type="Proteomes" id="UP000252585"/>
    </source>
</evidence>
<organism evidence="2 3">
    <name type="scientific">Saliterribacillus persicus</name>
    <dbReference type="NCBI Taxonomy" id="930114"/>
    <lineage>
        <taxon>Bacteria</taxon>
        <taxon>Bacillati</taxon>
        <taxon>Bacillota</taxon>
        <taxon>Bacilli</taxon>
        <taxon>Bacillales</taxon>
        <taxon>Bacillaceae</taxon>
        <taxon>Saliterribacillus</taxon>
    </lineage>
</organism>
<dbReference type="RefSeq" id="WP_342768848.1">
    <property type="nucleotide sequence ID" value="NZ_QPJJ01000015.1"/>
</dbReference>
<protein>
    <submittedName>
        <fullName evidence="2">Uncharacterized protein</fullName>
    </submittedName>
</protein>
<proteinExistence type="predicted"/>
<evidence type="ECO:0000313" key="2">
    <source>
        <dbReference type="EMBL" id="RCW63898.1"/>
    </source>
</evidence>
<comment type="caution">
    <text evidence="2">The sequence shown here is derived from an EMBL/GenBank/DDBJ whole genome shotgun (WGS) entry which is preliminary data.</text>
</comment>